<dbReference type="InterPro" id="IPR050270">
    <property type="entry name" value="DegV_domain_contain"/>
</dbReference>
<dbReference type="OrthoDB" id="9760324at2"/>
<dbReference type="EMBL" id="SSTM01000001">
    <property type="protein sequence ID" value="TJW12310.1"/>
    <property type="molecule type" value="Genomic_DNA"/>
</dbReference>
<dbReference type="PROSITE" id="PS51482">
    <property type="entry name" value="DEGV"/>
    <property type="match status" value="1"/>
</dbReference>
<dbReference type="RefSeq" id="WP_136845241.1">
    <property type="nucleotide sequence ID" value="NZ_CANSLK010000012.1"/>
</dbReference>
<keyword evidence="3" id="KW-1185">Reference proteome</keyword>
<dbReference type="Pfam" id="PF02645">
    <property type="entry name" value="DegV"/>
    <property type="match status" value="1"/>
</dbReference>
<keyword evidence="1" id="KW-0446">Lipid-binding</keyword>
<proteinExistence type="predicted"/>
<dbReference type="PANTHER" id="PTHR33434">
    <property type="entry name" value="DEGV DOMAIN-CONTAINING PROTEIN DR_1986-RELATED"/>
    <property type="match status" value="1"/>
</dbReference>
<dbReference type="PANTHER" id="PTHR33434:SF2">
    <property type="entry name" value="FATTY ACID-BINDING PROTEIN TM_1468"/>
    <property type="match status" value="1"/>
</dbReference>
<evidence type="ECO:0000313" key="2">
    <source>
        <dbReference type="EMBL" id="TJW12310.1"/>
    </source>
</evidence>
<dbReference type="GO" id="GO:0008289">
    <property type="term" value="F:lipid binding"/>
    <property type="evidence" value="ECO:0007669"/>
    <property type="project" value="UniProtKB-KW"/>
</dbReference>
<protein>
    <submittedName>
        <fullName evidence="2">DegV family protein</fullName>
    </submittedName>
</protein>
<comment type="caution">
    <text evidence="2">The sequence shown here is derived from an EMBL/GenBank/DDBJ whole genome shotgun (WGS) entry which is preliminary data.</text>
</comment>
<gene>
    <name evidence="2" type="ORF">E5982_01530</name>
</gene>
<reference evidence="2 3" key="1">
    <citation type="submission" date="2019-04" db="EMBL/GenBank/DDBJ databases">
        <title>Microbes associate with the intestines of laboratory mice.</title>
        <authorList>
            <person name="Navarre W."/>
            <person name="Wong E."/>
            <person name="Huang K.C."/>
            <person name="Tropini C."/>
            <person name="Ng K."/>
            <person name="Yu B."/>
        </authorList>
    </citation>
    <scope>NUCLEOTIDE SEQUENCE [LARGE SCALE GENOMIC DNA]</scope>
    <source>
        <strain evidence="2 3">NM48_B13</strain>
    </source>
</reference>
<evidence type="ECO:0000313" key="3">
    <source>
        <dbReference type="Proteomes" id="UP000309454"/>
    </source>
</evidence>
<dbReference type="InterPro" id="IPR043168">
    <property type="entry name" value="DegV_C"/>
</dbReference>
<dbReference type="Gene3D" id="3.40.50.10170">
    <property type="match status" value="1"/>
</dbReference>
<organism evidence="2 3">
    <name type="scientific">Parvibacter caecicola</name>
    <dbReference type="NCBI Taxonomy" id="747645"/>
    <lineage>
        <taxon>Bacteria</taxon>
        <taxon>Bacillati</taxon>
        <taxon>Actinomycetota</taxon>
        <taxon>Coriobacteriia</taxon>
        <taxon>Coriobacteriales</taxon>
        <taxon>Coriobacteriaceae</taxon>
        <taxon>Parvibacter</taxon>
    </lineage>
</organism>
<dbReference type="Proteomes" id="UP000309454">
    <property type="component" value="Unassembled WGS sequence"/>
</dbReference>
<dbReference type="Gene3D" id="3.30.1180.10">
    <property type="match status" value="1"/>
</dbReference>
<dbReference type="NCBIfam" id="TIGR00762">
    <property type="entry name" value="DegV"/>
    <property type="match status" value="1"/>
</dbReference>
<dbReference type="InterPro" id="IPR003797">
    <property type="entry name" value="DegV"/>
</dbReference>
<accession>A0A4T9T9P9</accession>
<name>A0A4T9T9P9_9ACTN</name>
<sequence length="302" mass="32748">MIRIITDSVASIPKEEAKRLGLEVVTLYVNHNGEEYADADLDLDQFYAGINEMVNNIPTTSQPSQHAFEELFEKAAQAGDEVLGVFISSKFSGTFDGAIRAARAVQSRNIDFKCILMDSMSNGYDEAWPVYDAVDKRDAGGSLEDCAAAVWSGITCTRWLFSPETLTFLHKGGRIGGAAALLGNAIKLVPILTVIDGAAETFAKVRTRKKALERMVQKLKEDMSLHGLKRLAVHYIGDKAPALEWARDTIIPLVGHEVPILPVSPVLGVHTGPAIGIAYECNSPLEGKLTAPYNESIFAMGV</sequence>
<evidence type="ECO:0000256" key="1">
    <source>
        <dbReference type="ARBA" id="ARBA00023121"/>
    </source>
</evidence>
<dbReference type="SUPFAM" id="SSF82549">
    <property type="entry name" value="DAK1/DegV-like"/>
    <property type="match status" value="1"/>
</dbReference>
<dbReference type="AlphaFoldDB" id="A0A4T9T9P9"/>